<evidence type="ECO:0000313" key="2">
    <source>
        <dbReference type="Proteomes" id="UP000831796"/>
    </source>
</evidence>
<organism evidence="1 2">
    <name type="scientific">Hymenobacter cellulosilyticus</name>
    <dbReference type="NCBI Taxonomy" id="2932248"/>
    <lineage>
        <taxon>Bacteria</taxon>
        <taxon>Pseudomonadati</taxon>
        <taxon>Bacteroidota</taxon>
        <taxon>Cytophagia</taxon>
        <taxon>Cytophagales</taxon>
        <taxon>Hymenobacteraceae</taxon>
        <taxon>Hymenobacter</taxon>
    </lineage>
</organism>
<dbReference type="RefSeq" id="WP_244675611.1">
    <property type="nucleotide sequence ID" value="NZ_CP095046.1"/>
</dbReference>
<dbReference type="Proteomes" id="UP000831796">
    <property type="component" value="Chromosome"/>
</dbReference>
<name>A0A8T9Q820_9BACT</name>
<proteinExistence type="predicted"/>
<dbReference type="AlphaFoldDB" id="A0A8T9Q820"/>
<reference evidence="1" key="1">
    <citation type="submission" date="2022-04" db="EMBL/GenBank/DDBJ databases">
        <title>Hymenobacter sp. isolated from the air.</title>
        <authorList>
            <person name="Won M."/>
            <person name="Lee C.-M."/>
            <person name="Woen H.-Y."/>
            <person name="Kwon S.-W."/>
        </authorList>
    </citation>
    <scope>NUCLEOTIDE SEQUENCE</scope>
    <source>
        <strain evidence="1">5116S-3</strain>
    </source>
</reference>
<keyword evidence="2" id="KW-1185">Reference proteome</keyword>
<dbReference type="KEGG" id="hcu:MUN79_27295"/>
<protein>
    <submittedName>
        <fullName evidence="1">Uncharacterized protein</fullName>
    </submittedName>
</protein>
<gene>
    <name evidence="1" type="ORF">MUN79_27295</name>
</gene>
<accession>A0A8T9Q820</accession>
<sequence>MYLYRQNDASPAPIPVFVEGREVGKLRPNEYLELPWPYYARMLRLCLGVATPNPCQLLVPNAAKLNYLKVSAIPATAGEPLWQWVSAAQGEADLDALDKLRAAAAK</sequence>
<evidence type="ECO:0000313" key="1">
    <source>
        <dbReference type="EMBL" id="UOQ72218.1"/>
    </source>
</evidence>
<dbReference type="EMBL" id="CP095046">
    <property type="protein sequence ID" value="UOQ72218.1"/>
    <property type="molecule type" value="Genomic_DNA"/>
</dbReference>